<gene>
    <name evidence="3" type="ORF">ACFODX_03550</name>
</gene>
<dbReference type="EMBL" id="JBHRTF010000002">
    <property type="protein sequence ID" value="MFC3114618.1"/>
    <property type="molecule type" value="Genomic_DNA"/>
</dbReference>
<sequence>MNTKTINWYPLVVVILLAALVAVFAALVLEKSKPKKSVEPSVAGEQNSSVVSAQTYHWKMVTSWPKNTPGLGVGAENLARVIKEMSGGRLQIHVYGANELVPAMGVFDAVSSGSVEMGHSGSYFWRGKVPAAQFFTSVPFGMNAQELYGWINHGGGLELWREIYAPFNLIPFPAGNTGVQMAGWFNREINSVADLRGLKMRIPGLAGEVFNLAGGTSVNIPGGELYTSLQTGVIDAAEWVGPENDLAFGFQQIAKYYYYPGWHEPGPSMELIINKTAFESLPADLQAIVTYAARAMSQDMFDSYTANNSRALKELVDKQGVQIRKLPDEVLQHFYKITQQVYVEQAAKDPQFKKVYESYKAFMEDAGDYQKISEQAYYEVREQLLPAQK</sequence>
<dbReference type="Pfam" id="PF03480">
    <property type="entry name" value="DctP"/>
    <property type="match status" value="1"/>
</dbReference>
<keyword evidence="2" id="KW-0812">Transmembrane</keyword>
<keyword evidence="1" id="KW-0732">Signal</keyword>
<dbReference type="InterPro" id="IPR038404">
    <property type="entry name" value="TRAP_DctP_sf"/>
</dbReference>
<organism evidence="3 4">
    <name type="scientific">Cellvibrio fontiphilus</name>
    <dbReference type="NCBI Taxonomy" id="1815559"/>
    <lineage>
        <taxon>Bacteria</taxon>
        <taxon>Pseudomonadati</taxon>
        <taxon>Pseudomonadota</taxon>
        <taxon>Gammaproteobacteria</taxon>
        <taxon>Cellvibrionales</taxon>
        <taxon>Cellvibrionaceae</taxon>
        <taxon>Cellvibrio</taxon>
    </lineage>
</organism>
<dbReference type="Gene3D" id="3.40.190.10">
    <property type="entry name" value="Periplasmic binding protein-like II"/>
    <property type="match status" value="1"/>
</dbReference>
<dbReference type="PANTHER" id="PTHR33376:SF5">
    <property type="entry name" value="EXTRACYTOPLASMIC SOLUTE RECEPTOR PROTEIN"/>
    <property type="match status" value="1"/>
</dbReference>
<keyword evidence="4" id="KW-1185">Reference proteome</keyword>
<dbReference type="PANTHER" id="PTHR33376">
    <property type="match status" value="1"/>
</dbReference>
<reference evidence="4" key="1">
    <citation type="journal article" date="2019" name="Int. J. Syst. Evol. Microbiol.">
        <title>The Global Catalogue of Microorganisms (GCM) 10K type strain sequencing project: providing services to taxonomists for standard genome sequencing and annotation.</title>
        <authorList>
            <consortium name="The Broad Institute Genomics Platform"/>
            <consortium name="The Broad Institute Genome Sequencing Center for Infectious Disease"/>
            <person name="Wu L."/>
            <person name="Ma J."/>
        </authorList>
    </citation>
    <scope>NUCLEOTIDE SEQUENCE [LARGE SCALE GENOMIC DNA]</scope>
    <source>
        <strain evidence="4">KCTC 52237</strain>
    </source>
</reference>
<name>A0ABV7FDI2_9GAMM</name>
<dbReference type="CDD" id="cd13604">
    <property type="entry name" value="PBP2_TRAP_ketoacid_lactate_like"/>
    <property type="match status" value="1"/>
</dbReference>
<evidence type="ECO:0000256" key="2">
    <source>
        <dbReference type="SAM" id="Phobius"/>
    </source>
</evidence>
<dbReference type="NCBIfam" id="NF037995">
    <property type="entry name" value="TRAP_S1"/>
    <property type="match status" value="1"/>
</dbReference>
<keyword evidence="2" id="KW-0472">Membrane</keyword>
<evidence type="ECO:0000313" key="3">
    <source>
        <dbReference type="EMBL" id="MFC3114618.1"/>
    </source>
</evidence>
<protein>
    <submittedName>
        <fullName evidence="3">TRAP transporter substrate-binding protein</fullName>
    </submittedName>
</protein>
<dbReference type="Gene3D" id="3.40.190.170">
    <property type="entry name" value="Bacterial extracellular solute-binding protein, family 7"/>
    <property type="match status" value="1"/>
</dbReference>
<dbReference type="Proteomes" id="UP001595555">
    <property type="component" value="Unassembled WGS sequence"/>
</dbReference>
<comment type="caution">
    <text evidence="3">The sequence shown here is derived from an EMBL/GenBank/DDBJ whole genome shotgun (WGS) entry which is preliminary data.</text>
</comment>
<dbReference type="InterPro" id="IPR018389">
    <property type="entry name" value="DctP_fam"/>
</dbReference>
<dbReference type="RefSeq" id="WP_378116132.1">
    <property type="nucleotide sequence ID" value="NZ_JBHRTF010000002.1"/>
</dbReference>
<evidence type="ECO:0000256" key="1">
    <source>
        <dbReference type="ARBA" id="ARBA00022729"/>
    </source>
</evidence>
<evidence type="ECO:0000313" key="4">
    <source>
        <dbReference type="Proteomes" id="UP001595555"/>
    </source>
</evidence>
<dbReference type="InterPro" id="IPR026289">
    <property type="entry name" value="SBP_TakP-like"/>
</dbReference>
<feature type="transmembrane region" description="Helical" evidence="2">
    <location>
        <begin position="6"/>
        <end position="29"/>
    </location>
</feature>
<proteinExistence type="predicted"/>
<keyword evidence="2" id="KW-1133">Transmembrane helix</keyword>
<dbReference type="PIRSF" id="PIRSF039026">
    <property type="entry name" value="SiaP"/>
    <property type="match status" value="1"/>
</dbReference>
<accession>A0ABV7FDI2</accession>